<dbReference type="InterPro" id="IPR005122">
    <property type="entry name" value="Uracil-DNA_glycosylase-like"/>
</dbReference>
<comment type="similarity">
    <text evidence="1">Belongs to the uracil-DNA glycosylase (UDG) superfamily. UNG family.</text>
</comment>
<evidence type="ECO:0000256" key="3">
    <source>
        <dbReference type="ARBA" id="ARBA00022801"/>
    </source>
</evidence>
<evidence type="ECO:0000313" key="6">
    <source>
        <dbReference type="EMBL" id="CAH7685562.1"/>
    </source>
</evidence>
<evidence type="ECO:0000313" key="8">
    <source>
        <dbReference type="Proteomes" id="UP001153365"/>
    </source>
</evidence>
<evidence type="ECO:0000313" key="7">
    <source>
        <dbReference type="EMBL" id="CAH7687905.1"/>
    </source>
</evidence>
<name>A0AAV0BNX3_PHAPC</name>
<dbReference type="CDD" id="cd10027">
    <property type="entry name" value="UDG-F1-like"/>
    <property type="match status" value="1"/>
</dbReference>
<dbReference type="Gene3D" id="3.40.470.10">
    <property type="entry name" value="Uracil-DNA glycosylase-like domain"/>
    <property type="match status" value="1"/>
</dbReference>
<dbReference type="SUPFAM" id="SSF52141">
    <property type="entry name" value="Uracil-DNA glycosylase-like"/>
    <property type="match status" value="1"/>
</dbReference>
<evidence type="ECO:0000256" key="4">
    <source>
        <dbReference type="ARBA" id="ARBA00023204"/>
    </source>
</evidence>
<dbReference type="PANTHER" id="PTHR11264:SF0">
    <property type="entry name" value="URACIL-DNA GLYCOSYLASE"/>
    <property type="match status" value="1"/>
</dbReference>
<keyword evidence="8" id="KW-1185">Reference proteome</keyword>
<dbReference type="EMBL" id="CALTRL010005922">
    <property type="protein sequence ID" value="CAH7687905.1"/>
    <property type="molecule type" value="Genomic_DNA"/>
</dbReference>
<evidence type="ECO:0000256" key="1">
    <source>
        <dbReference type="ARBA" id="ARBA00008184"/>
    </source>
</evidence>
<keyword evidence="4" id="KW-0234">DNA repair</keyword>
<keyword evidence="3" id="KW-0378">Hydrolase</keyword>
<evidence type="ECO:0000259" key="5">
    <source>
        <dbReference type="SMART" id="SM00986"/>
    </source>
</evidence>
<dbReference type="PANTHER" id="PTHR11264">
    <property type="entry name" value="URACIL-DNA GLYCOSYLASE"/>
    <property type="match status" value="1"/>
</dbReference>
<dbReference type="GO" id="GO:0004844">
    <property type="term" value="F:uracil DNA N-glycosylase activity"/>
    <property type="evidence" value="ECO:0007669"/>
    <property type="project" value="InterPro"/>
</dbReference>
<accession>A0AAV0BNX3</accession>
<dbReference type="GO" id="GO:0005739">
    <property type="term" value="C:mitochondrion"/>
    <property type="evidence" value="ECO:0007669"/>
    <property type="project" value="TreeGrafter"/>
</dbReference>
<dbReference type="GO" id="GO:0097510">
    <property type="term" value="P:base-excision repair, AP site formation via deaminated base removal"/>
    <property type="evidence" value="ECO:0007669"/>
    <property type="project" value="TreeGrafter"/>
</dbReference>
<dbReference type="Proteomes" id="UP001153365">
    <property type="component" value="Unassembled WGS sequence"/>
</dbReference>
<dbReference type="InterPro" id="IPR036895">
    <property type="entry name" value="Uracil-DNA_glycosylase-like_sf"/>
</dbReference>
<organism evidence="7 8">
    <name type="scientific">Phakopsora pachyrhizi</name>
    <name type="common">Asian soybean rust disease fungus</name>
    <dbReference type="NCBI Taxonomy" id="170000"/>
    <lineage>
        <taxon>Eukaryota</taxon>
        <taxon>Fungi</taxon>
        <taxon>Dikarya</taxon>
        <taxon>Basidiomycota</taxon>
        <taxon>Pucciniomycotina</taxon>
        <taxon>Pucciniomycetes</taxon>
        <taxon>Pucciniales</taxon>
        <taxon>Phakopsoraceae</taxon>
        <taxon>Phakopsora</taxon>
    </lineage>
</organism>
<dbReference type="GO" id="GO:0005634">
    <property type="term" value="C:nucleus"/>
    <property type="evidence" value="ECO:0007669"/>
    <property type="project" value="TreeGrafter"/>
</dbReference>
<feature type="domain" description="Uracil-DNA glycosylase-like" evidence="5">
    <location>
        <begin position="87"/>
        <end position="262"/>
    </location>
</feature>
<dbReference type="InterPro" id="IPR002043">
    <property type="entry name" value="UDG_fam1"/>
</dbReference>
<proteinExistence type="inferred from homology"/>
<gene>
    <name evidence="6" type="ORF">PPACK8108_LOCUS20109</name>
    <name evidence="7" type="ORF">PPACK8108_LOCUS22768</name>
</gene>
<protein>
    <submittedName>
        <fullName evidence="7">Uracil-DNA glycosylase-like protein</fullName>
    </submittedName>
</protein>
<evidence type="ECO:0000256" key="2">
    <source>
        <dbReference type="ARBA" id="ARBA00022763"/>
    </source>
</evidence>
<reference evidence="7" key="1">
    <citation type="submission" date="2022-06" db="EMBL/GenBank/DDBJ databases">
        <authorList>
            <consortium name="SYNGENTA / RWTH Aachen University"/>
        </authorList>
    </citation>
    <scope>NUCLEOTIDE SEQUENCE</scope>
</reference>
<dbReference type="EMBL" id="CALTRL010005729">
    <property type="protein sequence ID" value="CAH7685562.1"/>
    <property type="molecule type" value="Genomic_DNA"/>
</dbReference>
<sequence>MVLDYDPRIFDLEKHPIYGIHPSWLEGIGPKLFSSKIATIFKNIQLIICEMEKEGIPPYDYKMEEEANPRPFIQIFPEREKLYNWSRMTPLNQVKVVILGLQPSPVDNRSDGLAFSQRTGTRIGGTLNNIFKELSNQYPDRFVKPKSGSLSSWASQGVLLLNIHQTVCRGYSAKQYDIGWGKFLRLALNAIDQYGGSSLKGNSDQGLVFLAWGEEAKVFIEKSPIPTSKRNHLILKSHHPEPASARLGFFNNQHFIISNKYLKTRYGVEIDWCNFDYSETQQGKIQLAGAGGRNSLIGGALEDLEETEMDIEVEEGEKMNVEVVDRANDNSKDEVNVGSDPIISTSSDSGMIICSGAEYY</sequence>
<dbReference type="Pfam" id="PF03167">
    <property type="entry name" value="UDG"/>
    <property type="match status" value="1"/>
</dbReference>
<dbReference type="SMART" id="SM00986">
    <property type="entry name" value="UDG"/>
    <property type="match status" value="1"/>
</dbReference>
<keyword evidence="2" id="KW-0227">DNA damage</keyword>
<comment type="caution">
    <text evidence="7">The sequence shown here is derived from an EMBL/GenBank/DDBJ whole genome shotgun (WGS) entry which is preliminary data.</text>
</comment>
<dbReference type="AlphaFoldDB" id="A0AAV0BNX3"/>
<dbReference type="SMART" id="SM00987">
    <property type="entry name" value="UreE_C"/>
    <property type="match status" value="1"/>
</dbReference>